<dbReference type="PATRIC" id="fig|886882.15.peg.3506"/>
<dbReference type="InterPro" id="IPR001387">
    <property type="entry name" value="Cro/C1-type_HTH"/>
</dbReference>
<evidence type="ECO:0000259" key="1">
    <source>
        <dbReference type="PROSITE" id="PS50943"/>
    </source>
</evidence>
<dbReference type="RefSeq" id="WP_043886007.1">
    <property type="nucleotide sequence ID" value="NC_014622.2"/>
</dbReference>
<dbReference type="CDD" id="cd00093">
    <property type="entry name" value="HTH_XRE"/>
    <property type="match status" value="1"/>
</dbReference>
<dbReference type="Gene3D" id="1.10.260.40">
    <property type="entry name" value="lambda repressor-like DNA-binding domains"/>
    <property type="match status" value="1"/>
</dbReference>
<evidence type="ECO:0000313" key="2">
    <source>
        <dbReference type="EMBL" id="ADO57465.2"/>
    </source>
</evidence>
<dbReference type="EMBL" id="CP002213">
    <property type="protein sequence ID" value="ADO57465.2"/>
    <property type="molecule type" value="Genomic_DNA"/>
</dbReference>
<dbReference type="Proteomes" id="UP000006868">
    <property type="component" value="Chromosome"/>
</dbReference>
<evidence type="ECO:0000313" key="3">
    <source>
        <dbReference type="Proteomes" id="UP000006868"/>
    </source>
</evidence>
<protein>
    <submittedName>
        <fullName evidence="2">XRE family transcriptional regulator</fullName>
    </submittedName>
</protein>
<feature type="domain" description="HTH cro/C1-type" evidence="1">
    <location>
        <begin position="7"/>
        <end position="61"/>
    </location>
</feature>
<reference evidence="2 3" key="1">
    <citation type="journal article" date="2011" name="J. Bacteriol.">
        <title>Complete genome sequence of Paenibacillus polymyxa SC2, a strain of plant growth-promoting Rhizobacterium with broad-spectrum antimicrobial activity.</title>
        <authorList>
            <person name="Ma M."/>
            <person name="Wang C."/>
            <person name="Ding Y."/>
            <person name="Li L."/>
            <person name="Shen D."/>
            <person name="Jiang X."/>
            <person name="Guan D."/>
            <person name="Cao F."/>
            <person name="Chen H."/>
            <person name="Feng R."/>
            <person name="Wang X."/>
            <person name="Ge Y."/>
            <person name="Yao L."/>
            <person name="Bing X."/>
            <person name="Yang X."/>
            <person name="Li J."/>
            <person name="Du B."/>
        </authorList>
    </citation>
    <scope>NUCLEOTIDE SEQUENCE [LARGE SCALE GENOMIC DNA]</scope>
    <source>
        <strain evidence="2 3">SC2</strain>
    </source>
</reference>
<dbReference type="eggNOG" id="ENOG50339CP">
    <property type="taxonomic scope" value="Bacteria"/>
</dbReference>
<dbReference type="Pfam" id="PF01381">
    <property type="entry name" value="HTH_3"/>
    <property type="match status" value="1"/>
</dbReference>
<dbReference type="GO" id="GO:0003677">
    <property type="term" value="F:DNA binding"/>
    <property type="evidence" value="ECO:0007669"/>
    <property type="project" value="InterPro"/>
</dbReference>
<organism evidence="2 3">
    <name type="scientific">Paenibacillus polymyxa (strain SC2)</name>
    <name type="common">Bacillus polymyxa</name>
    <dbReference type="NCBI Taxonomy" id="886882"/>
    <lineage>
        <taxon>Bacteria</taxon>
        <taxon>Bacillati</taxon>
        <taxon>Bacillota</taxon>
        <taxon>Bacilli</taxon>
        <taxon>Bacillales</taxon>
        <taxon>Paenibacillaceae</taxon>
        <taxon>Paenibacillus</taxon>
    </lineage>
</organism>
<dbReference type="SMART" id="SM00530">
    <property type="entry name" value="HTH_XRE"/>
    <property type="match status" value="1"/>
</dbReference>
<accession>E3E5A5</accession>
<dbReference type="SUPFAM" id="SSF47413">
    <property type="entry name" value="lambda repressor-like DNA-binding domains"/>
    <property type="match status" value="1"/>
</dbReference>
<sequence length="86" mass="9703">MKFGAIMQACRVRAGLSQEEMAELLNRTQSCISKIENDHKIPDMTTLLRWVEVTGTREVLVAFLYGMDGLRMIQNIVTMIGGTRTI</sequence>
<dbReference type="InterPro" id="IPR010982">
    <property type="entry name" value="Lambda_DNA-bd_dom_sf"/>
</dbReference>
<dbReference type="HOGENOM" id="CLU_187608_0_0_9"/>
<dbReference type="PROSITE" id="PS50943">
    <property type="entry name" value="HTH_CROC1"/>
    <property type="match status" value="1"/>
</dbReference>
<gene>
    <name evidence="2" type="primary">prtR</name>
    <name evidence="2" type="ORF">PPSC2_16420</name>
</gene>
<dbReference type="AlphaFoldDB" id="E3E5A5"/>
<proteinExistence type="predicted"/>
<name>E3E5A5_PAEPS</name>
<dbReference type="KEGG" id="ppm:PPSC2_16420"/>